<dbReference type="InterPro" id="IPR026444">
    <property type="entry name" value="Secre_tail"/>
</dbReference>
<protein>
    <submittedName>
        <fullName evidence="4">Uncharacterized protein</fullName>
    </submittedName>
</protein>
<keyword evidence="1" id="KW-0732">Signal</keyword>
<dbReference type="eggNOG" id="COG1345">
    <property type="taxonomic scope" value="Bacteria"/>
</dbReference>
<feature type="domain" description="PKD-like" evidence="3">
    <location>
        <begin position="62"/>
        <end position="143"/>
    </location>
</feature>
<dbReference type="NCBIfam" id="TIGR04183">
    <property type="entry name" value="Por_Secre_tail"/>
    <property type="match status" value="1"/>
</dbReference>
<organism evidence="4 5">
    <name type="scientific">Flavobacterium limnosediminis JC2902</name>
    <dbReference type="NCBI Taxonomy" id="1341181"/>
    <lineage>
        <taxon>Bacteria</taxon>
        <taxon>Pseudomonadati</taxon>
        <taxon>Bacteroidota</taxon>
        <taxon>Flavobacteriia</taxon>
        <taxon>Flavobacteriales</taxon>
        <taxon>Flavobacteriaceae</taxon>
        <taxon>Flavobacterium</taxon>
    </lineage>
</organism>
<keyword evidence="5" id="KW-1185">Reference proteome</keyword>
<name>V6SR69_9FLAO</name>
<evidence type="ECO:0000256" key="1">
    <source>
        <dbReference type="ARBA" id="ARBA00022729"/>
    </source>
</evidence>
<evidence type="ECO:0000313" key="5">
    <source>
        <dbReference type="Proteomes" id="UP000018004"/>
    </source>
</evidence>
<evidence type="ECO:0000313" key="4">
    <source>
        <dbReference type="EMBL" id="ESU29188.1"/>
    </source>
</evidence>
<dbReference type="Gene3D" id="2.60.120.260">
    <property type="entry name" value="Galactose-binding domain-like"/>
    <property type="match status" value="1"/>
</dbReference>
<dbReference type="Pfam" id="PF19406">
    <property type="entry name" value="PKD_5"/>
    <property type="match status" value="1"/>
</dbReference>
<feature type="domain" description="Secretion system C-terminal sorting" evidence="2">
    <location>
        <begin position="1222"/>
        <end position="1290"/>
    </location>
</feature>
<accession>V6SR69</accession>
<dbReference type="Pfam" id="PF18962">
    <property type="entry name" value="Por_Secre_tail"/>
    <property type="match status" value="1"/>
</dbReference>
<dbReference type="PATRIC" id="fig|1341181.4.peg.573"/>
<evidence type="ECO:0000259" key="3">
    <source>
        <dbReference type="Pfam" id="PF19406"/>
    </source>
</evidence>
<comment type="caution">
    <text evidence="4">The sequence shown here is derived from an EMBL/GenBank/DDBJ whole genome shotgun (WGS) entry which is preliminary data.</text>
</comment>
<dbReference type="EMBL" id="AVGG01000002">
    <property type="protein sequence ID" value="ESU29188.1"/>
    <property type="molecule type" value="Genomic_DNA"/>
</dbReference>
<proteinExistence type="predicted"/>
<reference evidence="4 5" key="1">
    <citation type="submission" date="2013-08" db="EMBL/GenBank/DDBJ databases">
        <title>Flavobacterium limnosediminis JC2902 genome sequencing.</title>
        <authorList>
            <person name="Lee K."/>
            <person name="Yi H."/>
            <person name="Park S."/>
            <person name="Chun J."/>
        </authorList>
    </citation>
    <scope>NUCLEOTIDE SEQUENCE [LARGE SCALE GENOMIC DNA]</scope>
    <source>
        <strain evidence="4 5">JC2902</strain>
    </source>
</reference>
<gene>
    <name evidence="4" type="ORF">FLJC2902T_05770</name>
</gene>
<sequence>MPAGVTGNFAAGGVYTISGTPTASGTFNFTVTTTGGCAPAATISGSIIVNPTPNAVATNQLQTICTGTTIATMTFSGSVALTAYNWTRNNTVAVTGILSSGTGDISGILTNTTTTQQTVTFTITPIANGCPGVPITTSVIVEPLSLGGAVTYSLPAATPVVNTNTTCHVANGTLYLSGHRGAILRWEFSTTGGSTWTSIAHTGNTYNYNNVTQSTIFRAVVQNSPCGITYSTLTMINVIPNIKPSPVVATPATICVGDSSILTSQSGYATSATLATGGTFANANPTGWEVDGCTNCLSSGGSNTVATPWKLSATNGGTYSGVNYTSSGKFAIAHGEGMTSYMYTPIFNTFGLTTATLTFNHAYKFLTGAKGEIQISVNGGSTYTTIQTYTGTLTPTDPFTTAANSVTIDLNPYLGQGNLRIRFYYYGIDTVPGSANASSWAVDNIQIPDAPMNLSIQWVDPITGVTVSNSGTMTVSPTVTTTYAITSYLNGCNSFGTNGTAYVTVTVNPRPTSVISQNQTVCLSATATFSVALTGSSPWRLTYFDGTTSTTVNNILTSPYTFTVPNMTVNKTYTVTALNDSKCTAIAGDMTGSATVTVLNGTAGLWTGLMSTDWFDCMNWAGGLPSATIDAQIPTGVARMPVIDPLSPFAAAYSFIASARDVIINTNASITMAINSNLHVKRDWRNSGSFIPGTGTVTFNGATNNQVHLINSGIKLNERFYNLTLNCTNGAKGINVADAFELTVANNLVLTSGDLRLTGEAQLVQNGTAPNPAGGTGILLRDQQGTKSSYHYNFWSSPVSADNLSYTIGGVLKDGTNAAITPFNRDPINFGWGYTFSDGPLTSPIKISNRWLYKYTAVSTSYWSWQLIESTGSVKVGEGFTMKGVTGLEPVTNYQNYVFTGKPNNGNINLTIAPNQLYLVGNPYSSALDADEFIKDNILDNGRAASNVFNGALYFWDHFGAQTHYLAQYIGGYAVYNLIGGVLAISSDPMINNNMSSGTKIPRRYVPVGQGFFIRTDIAGATGMTNPIAGGTVMFKNSQRAFKTESPANSVFFRSENNTANADIDNRQKIRLSFEASSGLRRHLLVGTDNNTTNQFDLGYDAPMLDMHPDDMYWEFSNSKFVIQGVPDFNNTQIIPLGIKVSAVGTTKIKIEELENIPTSTEIYLFDNTTGSYHDIKNQEFITNLPIGEHSNRFSIRFTRETLSSEDVILNNGILVFADDNHVLNIKNNLLDANVELVQLYNILGQSIAKWNVTDEEQRNIKIPIEHIRTGTYIVKLKTSNGSLSKQLVIR</sequence>
<dbReference type="InterPro" id="IPR045828">
    <property type="entry name" value="PKD_Bacteroidetes"/>
</dbReference>
<dbReference type="eggNOG" id="COG3291">
    <property type="taxonomic scope" value="Bacteria"/>
</dbReference>
<evidence type="ECO:0000259" key="2">
    <source>
        <dbReference type="Pfam" id="PF18962"/>
    </source>
</evidence>
<dbReference type="Proteomes" id="UP000018004">
    <property type="component" value="Unassembled WGS sequence"/>
</dbReference>
<dbReference type="STRING" id="1341181.FLJC2902T_05770"/>